<organism evidence="4 5">
    <name type="scientific">Fodinicola feengrottensis</name>
    <dbReference type="NCBI Taxonomy" id="435914"/>
    <lineage>
        <taxon>Bacteria</taxon>
        <taxon>Bacillati</taxon>
        <taxon>Actinomycetota</taxon>
        <taxon>Actinomycetes</taxon>
        <taxon>Mycobacteriales</taxon>
        <taxon>Fodinicola</taxon>
    </lineage>
</organism>
<evidence type="ECO:0000313" key="4">
    <source>
        <dbReference type="EMBL" id="GAA1698313.1"/>
    </source>
</evidence>
<gene>
    <name evidence="4" type="ORF">GCM10009765_54670</name>
</gene>
<evidence type="ECO:0000313" key="5">
    <source>
        <dbReference type="Proteomes" id="UP001500618"/>
    </source>
</evidence>
<name>A0ABN2I4U3_9ACTN</name>
<protein>
    <recommendedName>
        <fullName evidence="6">Class F sortase</fullName>
    </recommendedName>
</protein>
<dbReference type="InterPro" id="IPR023365">
    <property type="entry name" value="Sortase_dom-sf"/>
</dbReference>
<feature type="signal peptide" evidence="3">
    <location>
        <begin position="1"/>
        <end position="20"/>
    </location>
</feature>
<evidence type="ECO:0000256" key="2">
    <source>
        <dbReference type="SAM" id="MobiDB-lite"/>
    </source>
</evidence>
<dbReference type="CDD" id="cd05829">
    <property type="entry name" value="Sortase_F"/>
    <property type="match status" value="1"/>
</dbReference>
<proteinExistence type="predicted"/>
<dbReference type="NCBIfam" id="NF033748">
    <property type="entry name" value="class_F_sortase"/>
    <property type="match status" value="1"/>
</dbReference>
<comment type="caution">
    <text evidence="4">The sequence shown here is derived from an EMBL/GenBank/DDBJ whole genome shotgun (WGS) entry which is preliminary data.</text>
</comment>
<evidence type="ECO:0000256" key="1">
    <source>
        <dbReference type="ARBA" id="ARBA00022801"/>
    </source>
</evidence>
<reference evidence="4 5" key="1">
    <citation type="journal article" date="2019" name="Int. J. Syst. Evol. Microbiol.">
        <title>The Global Catalogue of Microorganisms (GCM) 10K type strain sequencing project: providing services to taxonomists for standard genome sequencing and annotation.</title>
        <authorList>
            <consortium name="The Broad Institute Genomics Platform"/>
            <consortium name="The Broad Institute Genome Sequencing Center for Infectious Disease"/>
            <person name="Wu L."/>
            <person name="Ma J."/>
        </authorList>
    </citation>
    <scope>NUCLEOTIDE SEQUENCE [LARGE SCALE GENOMIC DNA]</scope>
    <source>
        <strain evidence="4 5">JCM 14718</strain>
    </source>
</reference>
<evidence type="ECO:0000256" key="3">
    <source>
        <dbReference type="SAM" id="SignalP"/>
    </source>
</evidence>
<dbReference type="Gene3D" id="2.40.260.10">
    <property type="entry name" value="Sortase"/>
    <property type="match status" value="1"/>
</dbReference>
<accession>A0ABN2I4U3</accession>
<feature type="compositionally biased region" description="Low complexity" evidence="2">
    <location>
        <begin position="33"/>
        <end position="48"/>
    </location>
</feature>
<dbReference type="InterPro" id="IPR005754">
    <property type="entry name" value="Sortase"/>
</dbReference>
<dbReference type="Proteomes" id="UP001500618">
    <property type="component" value="Unassembled WGS sequence"/>
</dbReference>
<feature type="chain" id="PRO_5046337703" description="Class F sortase" evidence="3">
    <location>
        <begin position="21"/>
        <end position="202"/>
    </location>
</feature>
<sequence>MLASAGALLLMVGLSSWFGAKQTTATPPPRPVPASASAPATPGPTTSALAKSTPLRLDVPAIDVHTRLMTLGLNTDHTVQVPPLSRDAPAGWYKNSPTPGQIGPAIILGHVDTAKYGPAVFYKLGKLKPGDEIKVTRADSSVAVFKVDEVALYSKQQFPTKKVYGDIDHPGLRLITCGGTFDFSARSYEDNTVIFASLVGSS</sequence>
<dbReference type="Pfam" id="PF04203">
    <property type="entry name" value="Sortase"/>
    <property type="match status" value="1"/>
</dbReference>
<keyword evidence="3" id="KW-0732">Signal</keyword>
<dbReference type="SUPFAM" id="SSF63817">
    <property type="entry name" value="Sortase"/>
    <property type="match status" value="1"/>
</dbReference>
<feature type="region of interest" description="Disordered" evidence="2">
    <location>
        <begin position="23"/>
        <end position="50"/>
    </location>
</feature>
<dbReference type="InterPro" id="IPR042001">
    <property type="entry name" value="Sortase_F"/>
</dbReference>
<keyword evidence="5" id="KW-1185">Reference proteome</keyword>
<dbReference type="EMBL" id="BAAANY010000021">
    <property type="protein sequence ID" value="GAA1698313.1"/>
    <property type="molecule type" value="Genomic_DNA"/>
</dbReference>
<keyword evidence="1" id="KW-0378">Hydrolase</keyword>
<evidence type="ECO:0008006" key="6">
    <source>
        <dbReference type="Google" id="ProtNLM"/>
    </source>
</evidence>